<dbReference type="InterPro" id="IPR012340">
    <property type="entry name" value="NA-bd_OB-fold"/>
</dbReference>
<dbReference type="RefSeq" id="WP_381232574.1">
    <property type="nucleotide sequence ID" value="NZ_JBHSKH010000001.1"/>
</dbReference>
<name>A0ABW3XG33_9ACTN</name>
<dbReference type="InterPro" id="IPR044117">
    <property type="entry name" value="OBF_LigC-like"/>
</dbReference>
<evidence type="ECO:0000313" key="2">
    <source>
        <dbReference type="Proteomes" id="UP001597058"/>
    </source>
</evidence>
<comment type="caution">
    <text evidence="1">The sequence shown here is derived from an EMBL/GenBank/DDBJ whole genome shotgun (WGS) entry which is preliminary data.</text>
</comment>
<dbReference type="EMBL" id="JBHTMM010000021">
    <property type="protein sequence ID" value="MFD1307839.1"/>
    <property type="molecule type" value="Genomic_DNA"/>
</dbReference>
<reference evidence="2" key="1">
    <citation type="journal article" date="2019" name="Int. J. Syst. Evol. Microbiol.">
        <title>The Global Catalogue of Microorganisms (GCM) 10K type strain sequencing project: providing services to taxonomists for standard genome sequencing and annotation.</title>
        <authorList>
            <consortium name="The Broad Institute Genomics Platform"/>
            <consortium name="The Broad Institute Genome Sequencing Center for Infectious Disease"/>
            <person name="Wu L."/>
            <person name="Ma J."/>
        </authorList>
    </citation>
    <scope>NUCLEOTIDE SEQUENCE [LARGE SCALE GENOMIC DNA]</scope>
    <source>
        <strain evidence="2">CGMCC 4.7020</strain>
    </source>
</reference>
<dbReference type="GO" id="GO:0016874">
    <property type="term" value="F:ligase activity"/>
    <property type="evidence" value="ECO:0007669"/>
    <property type="project" value="UniProtKB-KW"/>
</dbReference>
<dbReference type="CDD" id="cd07970">
    <property type="entry name" value="OBF_DNA_ligase_LigC"/>
    <property type="match status" value="1"/>
</dbReference>
<dbReference type="Gene3D" id="2.40.50.140">
    <property type="entry name" value="Nucleic acid-binding proteins"/>
    <property type="match status" value="1"/>
</dbReference>
<dbReference type="Proteomes" id="UP001597058">
    <property type="component" value="Unassembled WGS sequence"/>
</dbReference>
<evidence type="ECO:0000313" key="1">
    <source>
        <dbReference type="EMBL" id="MFD1307839.1"/>
    </source>
</evidence>
<organism evidence="1 2">
    <name type="scientific">Streptomyces kaempferi</name>
    <dbReference type="NCBI Taxonomy" id="333725"/>
    <lineage>
        <taxon>Bacteria</taxon>
        <taxon>Bacillati</taxon>
        <taxon>Actinomycetota</taxon>
        <taxon>Actinomycetes</taxon>
        <taxon>Kitasatosporales</taxon>
        <taxon>Streptomycetaceae</taxon>
        <taxon>Streptomyces</taxon>
    </lineage>
</organism>
<protein>
    <submittedName>
        <fullName evidence="1">ATP-dependent DNA ligase</fullName>
    </submittedName>
</protein>
<proteinExistence type="predicted"/>
<gene>
    <name evidence="1" type="ORF">ACFQ5X_18525</name>
</gene>
<keyword evidence="1" id="KW-0436">Ligase</keyword>
<accession>A0ABW3XG33</accession>
<sequence>MRDEDLFARDVLGGPFTLCPATGDRATALAWLDPAWGAVGIEGVVPKGSEQRYLPGKRTWIRVRSRMTTEVIIAGATGAVTSPASLPPARYDDTGRLRLIARTTPLPAAVRRDLGGRLRAAGPDHPWHGRRFSAGWGTRGDLDHTPVLPELVSGLISDTAIGGGRYRRPVRFLRLREDRQLPVRHQCQMPNPTALTANQISRIVSHQSHLKSNLTLPGITLPSK</sequence>
<keyword evidence="2" id="KW-1185">Reference proteome</keyword>